<organism evidence="5 6">
    <name type="scientific">Amycolatopsis rifamycinica</name>
    <dbReference type="NCBI Taxonomy" id="287986"/>
    <lineage>
        <taxon>Bacteria</taxon>
        <taxon>Bacillati</taxon>
        <taxon>Actinomycetota</taxon>
        <taxon>Actinomycetes</taxon>
        <taxon>Pseudonocardiales</taxon>
        <taxon>Pseudonocardiaceae</taxon>
        <taxon>Amycolatopsis</taxon>
    </lineage>
</organism>
<dbReference type="Gene3D" id="3.40.50.720">
    <property type="entry name" value="NAD(P)-binding Rossmann-like Domain"/>
    <property type="match status" value="1"/>
</dbReference>
<name>A0A066UGK0_9PSEU</name>
<dbReference type="PANTHER" id="PTHR43976:SF16">
    <property type="entry name" value="SHORT-CHAIN DEHYDROGENASE_REDUCTASE FAMILY PROTEIN"/>
    <property type="match status" value="1"/>
</dbReference>
<dbReference type="OrthoDB" id="9792003at2"/>
<evidence type="ECO:0000256" key="3">
    <source>
        <dbReference type="RuleBase" id="RU000363"/>
    </source>
</evidence>
<dbReference type="RefSeq" id="WP_043777143.1">
    <property type="nucleotide sequence ID" value="NZ_JMQI01000011.1"/>
</dbReference>
<protein>
    <submittedName>
        <fullName evidence="5">Oxidoreductase</fullName>
    </submittedName>
</protein>
<gene>
    <name evidence="5" type="ORF">DV20_06420</name>
</gene>
<comment type="caution">
    <text evidence="5">The sequence shown here is derived from an EMBL/GenBank/DDBJ whole genome shotgun (WGS) entry which is preliminary data.</text>
</comment>
<evidence type="ECO:0000256" key="1">
    <source>
        <dbReference type="ARBA" id="ARBA00006484"/>
    </source>
</evidence>
<dbReference type="Pfam" id="PF00106">
    <property type="entry name" value="adh_short"/>
    <property type="match status" value="1"/>
</dbReference>
<dbReference type="Proteomes" id="UP000027345">
    <property type="component" value="Unassembled WGS sequence"/>
</dbReference>
<dbReference type="AlphaFoldDB" id="A0A066UGK0"/>
<dbReference type="InterPro" id="IPR002347">
    <property type="entry name" value="SDR_fam"/>
</dbReference>
<dbReference type="NCBIfam" id="NF006114">
    <property type="entry name" value="PRK08263.1"/>
    <property type="match status" value="1"/>
</dbReference>
<accession>A0A066UGK0</accession>
<comment type="similarity">
    <text evidence="1 3">Belongs to the short-chain dehydrogenases/reductases (SDR) family.</text>
</comment>
<evidence type="ECO:0000313" key="5">
    <source>
        <dbReference type="EMBL" id="KDN23348.1"/>
    </source>
</evidence>
<dbReference type="PRINTS" id="PR00080">
    <property type="entry name" value="SDRFAMILY"/>
</dbReference>
<dbReference type="CDD" id="cd05374">
    <property type="entry name" value="17beta-HSD-like_SDR_c"/>
    <property type="match status" value="1"/>
</dbReference>
<dbReference type="InterPro" id="IPR057326">
    <property type="entry name" value="KR_dom"/>
</dbReference>
<dbReference type="EMBL" id="JMQI01000011">
    <property type="protein sequence ID" value="KDN23348.1"/>
    <property type="molecule type" value="Genomic_DNA"/>
</dbReference>
<dbReference type="eggNOG" id="COG4221">
    <property type="taxonomic scope" value="Bacteria"/>
</dbReference>
<evidence type="ECO:0000259" key="4">
    <source>
        <dbReference type="SMART" id="SM00822"/>
    </source>
</evidence>
<dbReference type="PRINTS" id="PR00081">
    <property type="entry name" value="GDHRDH"/>
</dbReference>
<dbReference type="SUPFAM" id="SSF51735">
    <property type="entry name" value="NAD(P)-binding Rossmann-fold domains"/>
    <property type="match status" value="1"/>
</dbReference>
<reference evidence="5 6" key="1">
    <citation type="submission" date="2014-05" db="EMBL/GenBank/DDBJ databases">
        <title>Draft genome sequence of Amycolatopsis rifamycinica DSM 46095.</title>
        <authorList>
            <person name="Lal R."/>
            <person name="Saxena A."/>
            <person name="Kumari R."/>
            <person name="Mukherjee U."/>
            <person name="Singh P."/>
            <person name="Sangwan N."/>
            <person name="Mahato N.K."/>
        </authorList>
    </citation>
    <scope>NUCLEOTIDE SEQUENCE [LARGE SCALE GENOMIC DNA]</scope>
    <source>
        <strain evidence="5 6">DSM 46095</strain>
    </source>
</reference>
<dbReference type="InterPro" id="IPR036291">
    <property type="entry name" value="NAD(P)-bd_dom_sf"/>
</dbReference>
<evidence type="ECO:0000313" key="6">
    <source>
        <dbReference type="Proteomes" id="UP000027345"/>
    </source>
</evidence>
<dbReference type="PANTHER" id="PTHR43976">
    <property type="entry name" value="SHORT CHAIN DEHYDROGENASE"/>
    <property type="match status" value="1"/>
</dbReference>
<keyword evidence="6" id="KW-1185">Reference proteome</keyword>
<dbReference type="STRING" id="287986.DV20_06420"/>
<sequence>MTQQTWFITGSSRGFGRALAEAALAAGDQVVATARKPEQLDDLVRKYGDQVLPVALDVTDRPAAVAALDAAVARFGRLDVVVNNAGYANVAPVETMSEEDFRRQFDTNFWGVYNVSTAALPVLKAQGAGTVVQFSSIGGRVGGTPGLGSYQAAKFAVDGFTRVLAAETAPLGIRYLVVEPSGFATDWAGASMRIADIPAEYDPTVGSLVRNFDGMGVAAGDPARAAEILVRVAKREELPSHLLLGANAVEMAQEYSRGRLAEAAKWEAVSVSADFGRAYPVELPVGQA</sequence>
<feature type="domain" description="Ketoreductase" evidence="4">
    <location>
        <begin position="4"/>
        <end position="190"/>
    </location>
</feature>
<proteinExistence type="inferred from homology"/>
<evidence type="ECO:0000256" key="2">
    <source>
        <dbReference type="ARBA" id="ARBA00023002"/>
    </source>
</evidence>
<dbReference type="SMART" id="SM00822">
    <property type="entry name" value="PKS_KR"/>
    <property type="match status" value="1"/>
</dbReference>
<dbReference type="InterPro" id="IPR051911">
    <property type="entry name" value="SDR_oxidoreductase"/>
</dbReference>
<keyword evidence="2" id="KW-0560">Oxidoreductase</keyword>
<dbReference type="GO" id="GO:0016491">
    <property type="term" value="F:oxidoreductase activity"/>
    <property type="evidence" value="ECO:0007669"/>
    <property type="project" value="UniProtKB-KW"/>
</dbReference>